<feature type="region of interest" description="Disordered" evidence="1">
    <location>
        <begin position="552"/>
        <end position="589"/>
    </location>
</feature>
<sequence length="589" mass="65298">MTAVIGNVPVDSHLDMSALNLDPDMREAITKQLRFELDAASDIMKNYIAYHNVMHSFAFSALRLFSDRINEKRGAWTDQEEGNFMAVCRVVDTCADVAVLIKEAKTTTANIMDKEIGGDAPVVVGSKYIESTVTGKGGGPTRCNLCGDVGHGSTPILGQFSDRLHKEYTKRNEYAVKEKKRKQMSEGMCDMFVVRSAAKGGECFAADTTASTRAVQQNIHGLNEDTSSIENARRRIPSGAGRAISELVFGGEQQETAADKREGVLHRYESGGGEEETLTLYPADAVKETRGRQLLAYDQVRPVLSPLPESPERRAPTRTPAYDRVRPVLSPLPESPERHSSTRTPAYDRVRPVLLPPPESPERRAPTWTPTYDRVRPVLSPLPESPDRHLTSPATQRRRVRASKAKRQQPPASKARRQQPPLSKASRQQPAPKQPPTEKMTPGPSVPRPPRRHYAALVLPSITTQGEGDPPSTPVFKVVPKQQQSSATMTPRDLVFRNLQERLWPPSSIPVDGSEDDDYTTSSREEPSDSSFFVSRIAPTLANTDRITSNVRQLESHSFSPSAPAVTDRDRANRTAINKTLREYVPRRK</sequence>
<feature type="compositionally biased region" description="Basic and acidic residues" evidence="1">
    <location>
        <begin position="580"/>
        <end position="589"/>
    </location>
</feature>
<protein>
    <submittedName>
        <fullName evidence="2">Uncharacterized protein</fullName>
    </submittedName>
</protein>
<reference evidence="2" key="1">
    <citation type="submission" date="2023-10" db="EMBL/GenBank/DDBJ databases">
        <title>Genome assemblies of two species of porcelain crab, Petrolisthes cinctipes and Petrolisthes manimaculis (Anomura: Porcellanidae).</title>
        <authorList>
            <person name="Angst P."/>
        </authorList>
    </citation>
    <scope>NUCLEOTIDE SEQUENCE</scope>
    <source>
        <strain evidence="2">PB745_01</strain>
        <tissue evidence="2">Gill</tissue>
    </source>
</reference>
<feature type="region of interest" description="Disordered" evidence="1">
    <location>
        <begin position="504"/>
        <end position="531"/>
    </location>
</feature>
<proteinExistence type="predicted"/>
<evidence type="ECO:0000313" key="2">
    <source>
        <dbReference type="EMBL" id="KAK3887296.1"/>
    </source>
</evidence>
<organism evidence="2 3">
    <name type="scientific">Petrolisthes cinctipes</name>
    <name type="common">Flat porcelain crab</name>
    <dbReference type="NCBI Taxonomy" id="88211"/>
    <lineage>
        <taxon>Eukaryota</taxon>
        <taxon>Metazoa</taxon>
        <taxon>Ecdysozoa</taxon>
        <taxon>Arthropoda</taxon>
        <taxon>Crustacea</taxon>
        <taxon>Multicrustacea</taxon>
        <taxon>Malacostraca</taxon>
        <taxon>Eumalacostraca</taxon>
        <taxon>Eucarida</taxon>
        <taxon>Decapoda</taxon>
        <taxon>Pleocyemata</taxon>
        <taxon>Anomura</taxon>
        <taxon>Galatheoidea</taxon>
        <taxon>Porcellanidae</taxon>
        <taxon>Petrolisthes</taxon>
    </lineage>
</organism>
<comment type="caution">
    <text evidence="2">The sequence shown here is derived from an EMBL/GenBank/DDBJ whole genome shotgun (WGS) entry which is preliminary data.</text>
</comment>
<dbReference type="AlphaFoldDB" id="A0AAE1G8X8"/>
<gene>
    <name evidence="2" type="ORF">Pcinc_008560</name>
</gene>
<name>A0AAE1G8X8_PETCI</name>
<keyword evidence="3" id="KW-1185">Reference proteome</keyword>
<feature type="compositionally biased region" description="Basic and acidic residues" evidence="1">
    <location>
        <begin position="310"/>
        <end position="326"/>
    </location>
</feature>
<evidence type="ECO:0000313" key="3">
    <source>
        <dbReference type="Proteomes" id="UP001286313"/>
    </source>
</evidence>
<dbReference type="Proteomes" id="UP001286313">
    <property type="component" value="Unassembled WGS sequence"/>
</dbReference>
<feature type="compositionally biased region" description="Basic and acidic residues" evidence="1">
    <location>
        <begin position="335"/>
        <end position="351"/>
    </location>
</feature>
<feature type="compositionally biased region" description="Basic residues" evidence="1">
    <location>
        <begin position="396"/>
        <end position="407"/>
    </location>
</feature>
<dbReference type="EMBL" id="JAWQEG010000638">
    <property type="protein sequence ID" value="KAK3887296.1"/>
    <property type="molecule type" value="Genomic_DNA"/>
</dbReference>
<feature type="compositionally biased region" description="Polar residues" evidence="1">
    <location>
        <begin position="552"/>
        <end position="561"/>
    </location>
</feature>
<evidence type="ECO:0000256" key="1">
    <source>
        <dbReference type="SAM" id="MobiDB-lite"/>
    </source>
</evidence>
<accession>A0AAE1G8X8</accession>
<feature type="region of interest" description="Disordered" evidence="1">
    <location>
        <begin position="303"/>
        <end position="491"/>
    </location>
</feature>